<name>A0A3B0RKG4_9ZZZZ</name>
<accession>A0A3B0RKG4</accession>
<evidence type="ECO:0000256" key="1">
    <source>
        <dbReference type="SAM" id="Coils"/>
    </source>
</evidence>
<proteinExistence type="predicted"/>
<protein>
    <recommendedName>
        <fullName evidence="3">Mis12-Mtw1 protein family</fullName>
    </recommendedName>
</protein>
<dbReference type="EMBL" id="UOEB01000117">
    <property type="protein sequence ID" value="VAV83945.1"/>
    <property type="molecule type" value="Genomic_DNA"/>
</dbReference>
<dbReference type="AlphaFoldDB" id="A0A3B0RKG4"/>
<sequence>MSNIETIVDSIENRISKVLHKLEVLKQTNAKLSKELSVSQQKLSQQEEQIASWEEKYETLKFANSILGSDESKKETKLKINALIREIDYCISQLSE</sequence>
<reference evidence="2" key="1">
    <citation type="submission" date="2018-06" db="EMBL/GenBank/DDBJ databases">
        <authorList>
            <person name="Zhirakovskaya E."/>
        </authorList>
    </citation>
    <scope>NUCLEOTIDE SEQUENCE</scope>
</reference>
<evidence type="ECO:0000313" key="2">
    <source>
        <dbReference type="EMBL" id="VAV83945.1"/>
    </source>
</evidence>
<gene>
    <name evidence="2" type="ORF">MNBD_BACTEROID02-1390</name>
</gene>
<evidence type="ECO:0008006" key="3">
    <source>
        <dbReference type="Google" id="ProtNLM"/>
    </source>
</evidence>
<feature type="coiled-coil region" evidence="1">
    <location>
        <begin position="8"/>
        <end position="63"/>
    </location>
</feature>
<organism evidence="2">
    <name type="scientific">hydrothermal vent metagenome</name>
    <dbReference type="NCBI Taxonomy" id="652676"/>
    <lineage>
        <taxon>unclassified sequences</taxon>
        <taxon>metagenomes</taxon>
        <taxon>ecological metagenomes</taxon>
    </lineage>
</organism>
<keyword evidence="1" id="KW-0175">Coiled coil</keyword>